<organism evidence="1 2">
    <name type="scientific">Haloferula sargassicola</name>
    <dbReference type="NCBI Taxonomy" id="490096"/>
    <lineage>
        <taxon>Bacteria</taxon>
        <taxon>Pseudomonadati</taxon>
        <taxon>Verrucomicrobiota</taxon>
        <taxon>Verrucomicrobiia</taxon>
        <taxon>Verrucomicrobiales</taxon>
        <taxon>Verrucomicrobiaceae</taxon>
        <taxon>Haloferula</taxon>
    </lineage>
</organism>
<sequence>MQQNGQLGIYSTSVIDGGTVHGEPGAKFIDAGSDEGTLKDVEITGEISAGYHTSIGLAGAIANDGVLGTVADESYGGYRVDEGITATLTGAGDVTLRRNGHFIGGEGTLVNESNTIRGTGEISVASLENQGTIQPEGGTMYLRNTTVLGVGGTVKIAGDGQLGIYSTSVIDGGTVHGEPGAKFVDAGSDEGTLKDVEITGEISAGYHTSIGLAGAIANDGVLGTVADESYGGYRVDEGITATLTGAGDVTLRRNGHFIGGEGTLVNESNTIRGTGEISVASLENQGTIQPEGGAMYLRNTTVLGVGGTVKIAGDGQLGIYSTSVIDGGTVHGEPGAKFVDAGSDEGTLKDVEITGEISAGYHTSIGLAGAIANDGVLGTVADESYGGYRVDEGITATLTGAGDVTLRRNGHFIGGEGTLVNESNTIRGTGEISVASLENQGTIRPEGGAITLGNSTSFSQATSGITDLQGELQIANYAPGSGRLTGIGKLKGDADFSGMHVAPGNGPGILTVEGNSTFAGDSVLEIEIGMPSSSNAAIANDILIQDGNITLAGILDVRLIPGYEPYVNSGLAITIVSTRLYTGGFAVAGTDPESGEPVFLPAFSSSPQGSVTGLFSNLDSEGRLHTSDGQGSFLVTITADAVTLSDFQPEVDPEMTQELALSDDDEDGVPYVLEWLFGSNPNQADSIKVLHASGSMSGAELSVLFSDRTFEPEDSFMTFSFRVRKERGGVILLPQVSVNLAFEESPDIEAVSVSIVDDDPGYEVVTFALIATTGAPVPSMAFLRMDADVSGLPIGPLAPTIPVPPVVIPPIVPPVVAPSG</sequence>
<evidence type="ECO:0000313" key="1">
    <source>
        <dbReference type="EMBL" id="GAA5482876.1"/>
    </source>
</evidence>
<dbReference type="Proteomes" id="UP001476282">
    <property type="component" value="Unassembled WGS sequence"/>
</dbReference>
<protein>
    <submittedName>
        <fullName evidence="1">Uncharacterized protein</fullName>
    </submittedName>
</protein>
<reference evidence="1 2" key="1">
    <citation type="submission" date="2024-02" db="EMBL/GenBank/DDBJ databases">
        <title>Haloferula sargassicola NBRC 104335.</title>
        <authorList>
            <person name="Ichikawa N."/>
            <person name="Katano-Makiyama Y."/>
            <person name="Hidaka K."/>
        </authorList>
    </citation>
    <scope>NUCLEOTIDE SEQUENCE [LARGE SCALE GENOMIC DNA]</scope>
    <source>
        <strain evidence="1 2">NBRC 104335</strain>
    </source>
</reference>
<keyword evidence="2" id="KW-1185">Reference proteome</keyword>
<dbReference type="EMBL" id="BAABRI010000010">
    <property type="protein sequence ID" value="GAA5482876.1"/>
    <property type="molecule type" value="Genomic_DNA"/>
</dbReference>
<evidence type="ECO:0000313" key="2">
    <source>
        <dbReference type="Proteomes" id="UP001476282"/>
    </source>
</evidence>
<accession>A0ABP9UMR8</accession>
<comment type="caution">
    <text evidence="1">The sequence shown here is derived from an EMBL/GenBank/DDBJ whole genome shotgun (WGS) entry which is preliminary data.</text>
</comment>
<gene>
    <name evidence="1" type="ORF">Hsar01_02101</name>
</gene>
<proteinExistence type="predicted"/>
<name>A0ABP9UMR8_9BACT</name>